<dbReference type="PROSITE" id="PS51686">
    <property type="entry name" value="SAM_MT_RSMB_NOP"/>
    <property type="match status" value="1"/>
</dbReference>
<evidence type="ECO:0000256" key="4">
    <source>
        <dbReference type="ARBA" id="ARBA00022679"/>
    </source>
</evidence>
<dbReference type="Pfam" id="PF17126">
    <property type="entry name" value="RsmF_methylt_CI"/>
    <property type="match status" value="1"/>
</dbReference>
<evidence type="ECO:0000256" key="7">
    <source>
        <dbReference type="PROSITE-ProRule" id="PRU01023"/>
    </source>
</evidence>
<dbReference type="Proteomes" id="UP000184389">
    <property type="component" value="Unassembled WGS sequence"/>
</dbReference>
<comment type="similarity">
    <text evidence="1 7">Belongs to the class I-like SAM-binding methyltransferase superfamily. RsmB/NOP family.</text>
</comment>
<evidence type="ECO:0000256" key="3">
    <source>
        <dbReference type="ARBA" id="ARBA00022603"/>
    </source>
</evidence>
<dbReference type="GO" id="GO:0003723">
    <property type="term" value="F:RNA binding"/>
    <property type="evidence" value="ECO:0007669"/>
    <property type="project" value="UniProtKB-UniRule"/>
</dbReference>
<dbReference type="InterPro" id="IPR018314">
    <property type="entry name" value="RsmB/NOL1/NOP2-like_CS"/>
</dbReference>
<feature type="binding site" evidence="7">
    <location>
        <position position="133"/>
    </location>
    <ligand>
        <name>S-adenosyl-L-methionine</name>
        <dbReference type="ChEBI" id="CHEBI:59789"/>
    </ligand>
</feature>
<accession>A0A1M5YXM6</accession>
<dbReference type="RefSeq" id="WP_072745158.1">
    <property type="nucleotide sequence ID" value="NZ_FQXR01000017.1"/>
</dbReference>
<dbReference type="CDD" id="cd21147">
    <property type="entry name" value="RsmF_methylt_CTD1"/>
    <property type="match status" value="1"/>
</dbReference>
<dbReference type="PROSITE" id="PS01153">
    <property type="entry name" value="NOL1_NOP2_SUN"/>
    <property type="match status" value="1"/>
</dbReference>
<keyword evidence="5 7" id="KW-0949">S-adenosyl-L-methionine</keyword>
<dbReference type="AlphaFoldDB" id="A0A1M5YXM6"/>
<evidence type="ECO:0000256" key="6">
    <source>
        <dbReference type="ARBA" id="ARBA00022884"/>
    </source>
</evidence>
<dbReference type="PRINTS" id="PR02008">
    <property type="entry name" value="RCMTFAMILY"/>
</dbReference>
<comment type="caution">
    <text evidence="7">Lacks conserved residue(s) required for the propagation of feature annotation.</text>
</comment>
<gene>
    <name evidence="9" type="ORF">SAMN02745180_02532</name>
</gene>
<dbReference type="InterPro" id="IPR023267">
    <property type="entry name" value="RCMT"/>
</dbReference>
<dbReference type="InterPro" id="IPR049560">
    <property type="entry name" value="MeTrfase_RsmB-F_NOP2_cat"/>
</dbReference>
<dbReference type="Pfam" id="PF13636">
    <property type="entry name" value="Methyltranf_PUA"/>
    <property type="match status" value="1"/>
</dbReference>
<dbReference type="Gene3D" id="3.40.50.150">
    <property type="entry name" value="Vaccinia Virus protein VP39"/>
    <property type="match status" value="1"/>
</dbReference>
<dbReference type="OrthoDB" id="9810297at2"/>
<reference evidence="9 10" key="1">
    <citation type="submission" date="2016-11" db="EMBL/GenBank/DDBJ databases">
        <authorList>
            <person name="Jaros S."/>
            <person name="Januszkiewicz K."/>
            <person name="Wedrychowicz H."/>
        </authorList>
    </citation>
    <scope>NUCLEOTIDE SEQUENCE [LARGE SCALE GENOMIC DNA]</scope>
    <source>
        <strain evidence="9 10">DSM 13106</strain>
    </source>
</reference>
<organism evidence="9 10">
    <name type="scientific">Sporanaerobacter acetigenes DSM 13106</name>
    <dbReference type="NCBI Taxonomy" id="1123281"/>
    <lineage>
        <taxon>Bacteria</taxon>
        <taxon>Bacillati</taxon>
        <taxon>Bacillota</taxon>
        <taxon>Tissierellia</taxon>
        <taxon>Tissierellales</taxon>
        <taxon>Sporanaerobacteraceae</taxon>
        <taxon>Sporanaerobacter</taxon>
    </lineage>
</organism>
<name>A0A1M5YXM6_9FIRM</name>
<dbReference type="Gene3D" id="2.30.130.60">
    <property type="match status" value="1"/>
</dbReference>
<dbReference type="GO" id="GO:0001510">
    <property type="term" value="P:RNA methylation"/>
    <property type="evidence" value="ECO:0007669"/>
    <property type="project" value="InterPro"/>
</dbReference>
<evidence type="ECO:0000256" key="1">
    <source>
        <dbReference type="ARBA" id="ARBA00007494"/>
    </source>
</evidence>
<keyword evidence="6 7" id="KW-0694">RNA-binding</keyword>
<dbReference type="InterPro" id="IPR029063">
    <property type="entry name" value="SAM-dependent_MTases_sf"/>
</dbReference>
<feature type="binding site" evidence="7">
    <location>
        <begin position="109"/>
        <end position="115"/>
    </location>
    <ligand>
        <name>S-adenosyl-L-methionine</name>
        <dbReference type="ChEBI" id="CHEBI:59789"/>
    </ligand>
</feature>
<evidence type="ECO:0000256" key="5">
    <source>
        <dbReference type="ARBA" id="ARBA00022691"/>
    </source>
</evidence>
<dbReference type="InterPro" id="IPR031340">
    <property type="entry name" value="RsmF_methylt_CI"/>
</dbReference>
<sequence length="429" mass="49663">MELPKDFTNMMKNFLKDEYNSFIKSYDEKRTYGLRINTLKINREEFLKINPFHLENISWVKEGFYYAKEDLPGKHPYHEAGLYYIQEPSAMAVVEHLDVQKGDKVLDLCAAPGGKSTQIAAKLQNTGFLLSNELYQKRAQILSENIERMGISNVLVTNETPEKLASKFSGYFDKVLIDAPCSGEGMFRKDPEVISEWSLQNISYASERQFYILNSGKNMLKCGGKLVYSTCTFSPEENEKVIEKFLTENSDFSLEKLLRLWPHKVKGEGHFIAVLKKNSDSKFSKINKVKDKISKSDIKDFFKFQDKYLNTNFNHYFTLFGNNLYFFEENLDLNGIRVIRPGLHLGTLKKNRFEPSHALALHLKKDEAKNTISLNLKDEEILSYLKGQTFKFNSENSWNLILIDGYSIGWGKVTDNFVKNHYPKGLRWT</sequence>
<evidence type="ECO:0000313" key="9">
    <source>
        <dbReference type="EMBL" id="SHI16787.1"/>
    </source>
</evidence>
<keyword evidence="4 7" id="KW-0808">Transferase</keyword>
<dbReference type="Pfam" id="PF01189">
    <property type="entry name" value="Methyltr_RsmB-F"/>
    <property type="match status" value="1"/>
</dbReference>
<feature type="domain" description="SAM-dependent MTase RsmB/NOP-type" evidence="8">
    <location>
        <begin position="22"/>
        <end position="278"/>
    </location>
</feature>
<dbReference type="Gene3D" id="3.30.70.1170">
    <property type="entry name" value="Sun protein, domain 3"/>
    <property type="match status" value="1"/>
</dbReference>
<keyword evidence="2" id="KW-0963">Cytoplasm</keyword>
<keyword evidence="10" id="KW-1185">Reference proteome</keyword>
<feature type="binding site" evidence="7">
    <location>
        <position position="178"/>
    </location>
    <ligand>
        <name>S-adenosyl-L-methionine</name>
        <dbReference type="ChEBI" id="CHEBI:59789"/>
    </ligand>
</feature>
<protein>
    <submittedName>
        <fullName evidence="9">NOL1/NOP2/sun family putative RNA methylase</fullName>
    </submittedName>
</protein>
<dbReference type="InterPro" id="IPR001678">
    <property type="entry name" value="MeTrfase_RsmB-F_NOP2_dom"/>
</dbReference>
<dbReference type="GO" id="GO:0008173">
    <property type="term" value="F:RNA methyltransferase activity"/>
    <property type="evidence" value="ECO:0007669"/>
    <property type="project" value="InterPro"/>
</dbReference>
<dbReference type="InterPro" id="IPR031341">
    <property type="entry name" value="Methyltr_RsmF_N"/>
</dbReference>
<dbReference type="PANTHER" id="PTHR22807">
    <property type="entry name" value="NOP2 YEAST -RELATED NOL1/NOP2/FMU SUN DOMAIN-CONTAINING"/>
    <property type="match status" value="1"/>
</dbReference>
<feature type="active site" description="Nucleophile" evidence="7">
    <location>
        <position position="231"/>
    </location>
</feature>
<proteinExistence type="inferred from homology"/>
<evidence type="ECO:0000313" key="10">
    <source>
        <dbReference type="Proteomes" id="UP000184389"/>
    </source>
</evidence>
<dbReference type="Pfam" id="PF17125">
    <property type="entry name" value="Methyltr_RsmF_N"/>
    <property type="match status" value="1"/>
</dbReference>
<dbReference type="STRING" id="1123281.SAMN02745180_02532"/>
<evidence type="ECO:0000259" key="8">
    <source>
        <dbReference type="PROSITE" id="PS51686"/>
    </source>
</evidence>
<keyword evidence="3 7" id="KW-0489">Methyltransferase</keyword>
<dbReference type="InterPro" id="IPR027391">
    <property type="entry name" value="Nol1_Nop2_Fmu_2"/>
</dbReference>
<dbReference type="PANTHER" id="PTHR22807:SF30">
    <property type="entry name" value="28S RRNA (CYTOSINE(4447)-C(5))-METHYLTRANSFERASE-RELATED"/>
    <property type="match status" value="1"/>
</dbReference>
<evidence type="ECO:0000256" key="2">
    <source>
        <dbReference type="ARBA" id="ARBA00022490"/>
    </source>
</evidence>
<dbReference type="EMBL" id="FQXR01000017">
    <property type="protein sequence ID" value="SHI16787.1"/>
    <property type="molecule type" value="Genomic_DNA"/>
</dbReference>
<dbReference type="SUPFAM" id="SSF53335">
    <property type="entry name" value="S-adenosyl-L-methionine-dependent methyltransferases"/>
    <property type="match status" value="1"/>
</dbReference>